<dbReference type="PANTHER" id="PTHR47219">
    <property type="entry name" value="RAB GTPASE-ACTIVATING PROTEIN 1-LIKE"/>
    <property type="match status" value="1"/>
</dbReference>
<feature type="domain" description="Rab-GAP TBC" evidence="2">
    <location>
        <begin position="604"/>
        <end position="815"/>
    </location>
</feature>
<dbReference type="STRING" id="341454.A0A4S2N0D1"/>
<dbReference type="GO" id="GO:0031267">
    <property type="term" value="F:small GTPase binding"/>
    <property type="evidence" value="ECO:0007669"/>
    <property type="project" value="TreeGrafter"/>
</dbReference>
<dbReference type="SUPFAM" id="SSF47923">
    <property type="entry name" value="Ypt/Rab-GAP domain of gyp1p"/>
    <property type="match status" value="2"/>
</dbReference>
<sequence>MTTGSDDGARPNGLSLNEGSRDMPEHNDAHLPPHSSTVGFQHPSPRPEMDKHFGPSKHERTRPKHPARSQHSHPQRAMRRMSSVPELRESNRGQSDPRRGPGYTTQSLRYRRKRSNPNMRQWGGNHDGASNEFAPYDPYGRNGGNRLLRQKSIERGIVRGRTPPPPRSERSSSGGGIMTPRSRPGSLSGSSGRGASGNARSSPTPEYMAFNHSVARGFTGSHPSSPQPPQQALPHNMVRLPYRPSPPHPATHPNDASTSAPDLSADYDLRPYNNRGFPHDPPRSYPYPRHPPFSAVSSANTSPHSSFAPPPDLDAIRGSFRSAISEVNRSSGFTTDSEAYCSEAYQSEAYYTESSNAMTVDEAIGMYASDTDDEQENRRSHGDSVLGGATMRRDSSMEDSGYRSKGDSVLGGERSPMSMTRRDEQDDMLEDEMNHKRISGDSVGRGNEADVEGDDSPTRERVLSPISPVREEFDFTQEEYVPPEPPLLDSTAATPTPPQDFEAAVAVSPPPEPPIPAQPSSGSRKAFSGTRPIEPRDRYGFKKGTQYISVQEFEKWEREYDRMLVKRREKWDKLLRDSGLVPGDDGPVRFPPKSRVVKRYIRKGIPPEWRGAAWFWYAGGYRYLNKHTGLYRELVERGAHAPDAELIERDLHRTFPDNIHFKADPLPDSRTSKPVETEKVQALRRVLRAFAIYAPRIGYCQSLNFLAGMLLLFMPEEKAFWMLYIMTHTHLPGTHQVNLEGSSIDQWVLMMSVRESLPFIWNKIGANLDGVEIELESTKLPAVTLCTSPWFMSGFIGSLPTESVLRVWDCLFYEGSKTLFRIALTIFKSGENQIRTIQDPMEIITTVQQIPRKFHDAGALIEACYKRRNGFGHLSQETVDDRRRIRRQVFAAERALAKRDPRASKDDFALNSPVTGGFNHGFNPSTRFGAHIPGSAPSPAELGRKWKKMLVKT</sequence>
<evidence type="ECO:0000313" key="4">
    <source>
        <dbReference type="Proteomes" id="UP000298138"/>
    </source>
</evidence>
<dbReference type="AlphaFoldDB" id="A0A4S2N0D1"/>
<dbReference type="InParanoid" id="A0A4S2N0D1"/>
<accession>A0A4S2N0D1</accession>
<dbReference type="Gene3D" id="1.10.472.80">
    <property type="entry name" value="Ypt/Rab-GAP domain of gyp1p, domain 3"/>
    <property type="match status" value="1"/>
</dbReference>
<dbReference type="Pfam" id="PF00566">
    <property type="entry name" value="RabGAP-TBC"/>
    <property type="match status" value="1"/>
</dbReference>
<evidence type="ECO:0000256" key="1">
    <source>
        <dbReference type="SAM" id="MobiDB-lite"/>
    </source>
</evidence>
<dbReference type="InterPro" id="IPR035969">
    <property type="entry name" value="Rab-GAP_TBC_sf"/>
</dbReference>
<dbReference type="PROSITE" id="PS50086">
    <property type="entry name" value="TBC_RABGAP"/>
    <property type="match status" value="1"/>
</dbReference>
<feature type="compositionally biased region" description="Pro residues" evidence="1">
    <location>
        <begin position="508"/>
        <end position="517"/>
    </location>
</feature>
<keyword evidence="4" id="KW-1185">Reference proteome</keyword>
<organism evidence="3 4">
    <name type="scientific">Ascodesmis nigricans</name>
    <dbReference type="NCBI Taxonomy" id="341454"/>
    <lineage>
        <taxon>Eukaryota</taxon>
        <taxon>Fungi</taxon>
        <taxon>Dikarya</taxon>
        <taxon>Ascomycota</taxon>
        <taxon>Pezizomycotina</taxon>
        <taxon>Pezizomycetes</taxon>
        <taxon>Pezizales</taxon>
        <taxon>Ascodesmidaceae</taxon>
        <taxon>Ascodesmis</taxon>
    </lineage>
</organism>
<name>A0A4S2N0D1_9PEZI</name>
<feature type="compositionally biased region" description="Basic and acidic residues" evidence="1">
    <location>
        <begin position="45"/>
        <end position="58"/>
    </location>
</feature>
<dbReference type="InterPro" id="IPR050302">
    <property type="entry name" value="Rab_GAP_TBC_domain"/>
</dbReference>
<dbReference type="OrthoDB" id="294251at2759"/>
<dbReference type="GO" id="GO:0005096">
    <property type="term" value="F:GTPase activator activity"/>
    <property type="evidence" value="ECO:0007669"/>
    <property type="project" value="TreeGrafter"/>
</dbReference>
<dbReference type="SMART" id="SM00164">
    <property type="entry name" value="TBC"/>
    <property type="match status" value="1"/>
</dbReference>
<dbReference type="PANTHER" id="PTHR47219:SF20">
    <property type="entry name" value="TBC1 DOMAIN FAMILY MEMBER 2B"/>
    <property type="match status" value="1"/>
</dbReference>
<dbReference type="InterPro" id="IPR000195">
    <property type="entry name" value="Rab-GAP-TBC_dom"/>
</dbReference>
<feature type="compositionally biased region" description="Basic and acidic residues" evidence="1">
    <location>
        <begin position="86"/>
        <end position="99"/>
    </location>
</feature>
<feature type="compositionally biased region" description="Basic and acidic residues" evidence="1">
    <location>
        <begin position="391"/>
        <end position="406"/>
    </location>
</feature>
<dbReference type="FunFam" id="1.10.8.270:FF:000016">
    <property type="entry name" value="TBC1 domain family member 2A"/>
    <property type="match status" value="1"/>
</dbReference>
<feature type="region of interest" description="Disordered" evidence="1">
    <location>
        <begin position="504"/>
        <end position="538"/>
    </location>
</feature>
<feature type="compositionally biased region" description="Polar residues" evidence="1">
    <location>
        <begin position="295"/>
        <end position="305"/>
    </location>
</feature>
<dbReference type="Proteomes" id="UP000298138">
    <property type="component" value="Unassembled WGS sequence"/>
</dbReference>
<evidence type="ECO:0000313" key="3">
    <source>
        <dbReference type="EMBL" id="TGZ82538.1"/>
    </source>
</evidence>
<feature type="compositionally biased region" description="Basic residues" evidence="1">
    <location>
        <begin position="59"/>
        <end position="79"/>
    </location>
</feature>
<dbReference type="EMBL" id="ML220115">
    <property type="protein sequence ID" value="TGZ82538.1"/>
    <property type="molecule type" value="Genomic_DNA"/>
</dbReference>
<feature type="compositionally biased region" description="Basic and acidic residues" evidence="1">
    <location>
        <begin position="19"/>
        <end position="31"/>
    </location>
</feature>
<evidence type="ECO:0000259" key="2">
    <source>
        <dbReference type="PROSITE" id="PS50086"/>
    </source>
</evidence>
<reference evidence="3 4" key="1">
    <citation type="submission" date="2019-04" db="EMBL/GenBank/DDBJ databases">
        <title>Comparative genomics and transcriptomics to analyze fruiting body development in filamentous ascomycetes.</title>
        <authorList>
            <consortium name="DOE Joint Genome Institute"/>
            <person name="Lutkenhaus R."/>
            <person name="Traeger S."/>
            <person name="Breuer J."/>
            <person name="Kuo A."/>
            <person name="Lipzen A."/>
            <person name="Pangilinan J."/>
            <person name="Dilworth D."/>
            <person name="Sandor L."/>
            <person name="Poggeler S."/>
            <person name="Barry K."/>
            <person name="Grigoriev I.V."/>
            <person name="Nowrousian M."/>
        </authorList>
    </citation>
    <scope>NUCLEOTIDE SEQUENCE [LARGE SCALE GENOMIC DNA]</scope>
    <source>
        <strain evidence="3 4">CBS 389.68</strain>
    </source>
</reference>
<feature type="compositionally biased region" description="Low complexity" evidence="1">
    <location>
        <begin position="180"/>
        <end position="190"/>
    </location>
</feature>
<protein>
    <submittedName>
        <fullName evidence="3">RabGAP/TBC</fullName>
    </submittedName>
</protein>
<dbReference type="Gene3D" id="1.10.8.270">
    <property type="entry name" value="putative rabgap domain of human tbc1 domain family member 14 like domains"/>
    <property type="match status" value="1"/>
</dbReference>
<feature type="region of interest" description="Disordered" evidence="1">
    <location>
        <begin position="369"/>
        <end position="461"/>
    </location>
</feature>
<proteinExistence type="predicted"/>
<feature type="region of interest" description="Disordered" evidence="1">
    <location>
        <begin position="1"/>
        <end position="308"/>
    </location>
</feature>
<gene>
    <name evidence="3" type="ORF">EX30DRAFT_189363</name>
</gene>